<dbReference type="NCBIfam" id="TIGR03542">
    <property type="entry name" value="DAPAT_plant"/>
    <property type="match status" value="1"/>
</dbReference>
<dbReference type="RefSeq" id="WP_005028358.1">
    <property type="nucleotide sequence ID" value="NZ_KE150238.1"/>
</dbReference>
<evidence type="ECO:0000256" key="9">
    <source>
        <dbReference type="NCBIfam" id="TIGR03542"/>
    </source>
</evidence>
<dbReference type="EMBL" id="ADCP02000001">
    <property type="protein sequence ID" value="EFV43677.1"/>
    <property type="molecule type" value="Genomic_DNA"/>
</dbReference>
<dbReference type="Gene3D" id="3.90.1150.10">
    <property type="entry name" value="Aspartate Aminotransferase, domain 1"/>
    <property type="match status" value="1"/>
</dbReference>
<keyword evidence="6 11" id="KW-0808">Transferase</keyword>
<dbReference type="CDD" id="cd00609">
    <property type="entry name" value="AAT_like"/>
    <property type="match status" value="1"/>
</dbReference>
<organism evidence="11 12">
    <name type="scientific">Bilophila wadsworthia (strain 3_1_6)</name>
    <dbReference type="NCBI Taxonomy" id="563192"/>
    <lineage>
        <taxon>Bacteria</taxon>
        <taxon>Pseudomonadati</taxon>
        <taxon>Thermodesulfobacteriota</taxon>
        <taxon>Desulfovibrionia</taxon>
        <taxon>Desulfovibrionales</taxon>
        <taxon>Desulfovibrionaceae</taxon>
        <taxon>Bilophila</taxon>
    </lineage>
</organism>
<dbReference type="OrthoDB" id="9804474at2"/>
<evidence type="ECO:0000256" key="4">
    <source>
        <dbReference type="ARBA" id="ARBA00018052"/>
    </source>
</evidence>
<sequence length="416" mass="45892">MAQINDDYLKLPGSYLFADIAHKVNAFKENHPEMELIRLGIGDVTRPLPPSVIKALHKAVDEQATAEGFRGYGPEQGYRFLREAIAQGDFASRGVEIDPDDIFVSDGAKCDLGNFQELFGRGNVIAVTDPVYPVYVDSNVMGGRAGTFDGKGSWSGIVYLPCSAENGFVPSLPLKRPDVIYLCLPNNPTGTALSRPELQRWVDYARGNQCLILFDAAYEAYIREDGIPHSIYELEGAKEVAVEFRSFSKPAGFTGLRCGYVVVPETVKARAADGRMLPLKPLWNRRQTTKYNGCPYIVQRAAEAVYSPEGRQDVRDNVGYYMENASTIRGGLQAAGLDVYGGVNAPYIWLKTPGGMDSWRFFEALLNRFGIVGTPGVGFGPSGEGYFRLTAFGSHENTRKAMRRIADAGHWSEWKI</sequence>
<dbReference type="AlphaFoldDB" id="E5Y8I2"/>
<comment type="pathway">
    <text evidence="2">Amino-acid biosynthesis; L-lysine biosynthesis via DAP pathway; LL-2,6-diaminopimelate from (S)-tetrahydrodipicolinate (aminotransferase route): step 1/1.</text>
</comment>
<comment type="catalytic activity">
    <reaction evidence="8">
        <text>(2S,6S)-2,6-diaminopimelate + 2-oxoglutarate = (S)-2,3,4,5-tetrahydrodipicolinate + L-glutamate + H2O + H(+)</text>
        <dbReference type="Rhea" id="RHEA:23988"/>
        <dbReference type="ChEBI" id="CHEBI:15377"/>
        <dbReference type="ChEBI" id="CHEBI:15378"/>
        <dbReference type="ChEBI" id="CHEBI:16810"/>
        <dbReference type="ChEBI" id="CHEBI:16845"/>
        <dbReference type="ChEBI" id="CHEBI:29985"/>
        <dbReference type="ChEBI" id="CHEBI:57609"/>
        <dbReference type="EC" id="2.6.1.83"/>
    </reaction>
</comment>
<evidence type="ECO:0000313" key="12">
    <source>
        <dbReference type="Proteomes" id="UP000006034"/>
    </source>
</evidence>
<name>E5Y8I2_BILW3</name>
<dbReference type="GO" id="GO:0030170">
    <property type="term" value="F:pyridoxal phosphate binding"/>
    <property type="evidence" value="ECO:0007669"/>
    <property type="project" value="UniProtKB-UniRule"/>
</dbReference>
<dbReference type="InterPro" id="IPR004839">
    <property type="entry name" value="Aminotransferase_I/II_large"/>
</dbReference>
<protein>
    <recommendedName>
        <fullName evidence="4 9">LL-diaminopimelate aminotransferase</fullName>
        <ecNumber evidence="3 9">2.6.1.83</ecNumber>
    </recommendedName>
</protein>
<keyword evidence="5 11" id="KW-0032">Aminotransferase</keyword>
<keyword evidence="7" id="KW-0663">Pyridoxal phosphate</keyword>
<dbReference type="UniPathway" id="UPA00034">
    <property type="reaction ID" value="UER00466"/>
</dbReference>
<dbReference type="Proteomes" id="UP000006034">
    <property type="component" value="Unassembled WGS sequence"/>
</dbReference>
<dbReference type="GeneID" id="78085630"/>
<evidence type="ECO:0000256" key="6">
    <source>
        <dbReference type="ARBA" id="ARBA00022679"/>
    </source>
</evidence>
<evidence type="ECO:0000256" key="2">
    <source>
        <dbReference type="ARBA" id="ARBA00004982"/>
    </source>
</evidence>
<dbReference type="InterPro" id="IPR015421">
    <property type="entry name" value="PyrdxlP-dep_Trfase_major"/>
</dbReference>
<evidence type="ECO:0000256" key="7">
    <source>
        <dbReference type="ARBA" id="ARBA00022898"/>
    </source>
</evidence>
<accession>E5Y8I2</accession>
<dbReference type="GO" id="GO:0010285">
    <property type="term" value="F:L,L-diaminopimelate aminotransferase activity"/>
    <property type="evidence" value="ECO:0007669"/>
    <property type="project" value="UniProtKB-EC"/>
</dbReference>
<dbReference type="STRING" id="563192.HMPREF0179_02500"/>
<dbReference type="eggNOG" id="COG0436">
    <property type="taxonomic scope" value="Bacteria"/>
</dbReference>
<reference evidence="11 12" key="1">
    <citation type="submission" date="2010-10" db="EMBL/GenBank/DDBJ databases">
        <authorList>
            <consortium name="The Broad Institute Genome Sequencing Platform"/>
            <person name="Ward D."/>
            <person name="Earl A."/>
            <person name="Feldgarden M."/>
            <person name="Young S.K."/>
            <person name="Gargeya S."/>
            <person name="Zeng Q."/>
            <person name="Alvarado L."/>
            <person name="Berlin A."/>
            <person name="Bochicchio J."/>
            <person name="Chapman S.B."/>
            <person name="Chen Z."/>
            <person name="Freedman E."/>
            <person name="Gellesch M."/>
            <person name="Goldberg J."/>
            <person name="Griggs A."/>
            <person name="Gujja S."/>
            <person name="Heilman E."/>
            <person name="Heiman D."/>
            <person name="Howarth C."/>
            <person name="Mehta T."/>
            <person name="Neiman D."/>
            <person name="Pearson M."/>
            <person name="Roberts A."/>
            <person name="Saif S."/>
            <person name="Shea T."/>
            <person name="Shenoy N."/>
            <person name="Sisk P."/>
            <person name="Stolte C."/>
            <person name="Sykes S."/>
            <person name="White J."/>
            <person name="Yandava C."/>
            <person name="Allen-Vercoe E."/>
            <person name="Sibley C."/>
            <person name="Ambrose C.E."/>
            <person name="Strauss J."/>
            <person name="Daigneault M."/>
            <person name="Haas B."/>
            <person name="Nusbaum C."/>
            <person name="Birren B."/>
        </authorList>
    </citation>
    <scope>NUCLEOTIDE SEQUENCE [LARGE SCALE GENOMIC DNA]</scope>
    <source>
        <strain evidence="11 12">3_1_6</strain>
    </source>
</reference>
<evidence type="ECO:0000259" key="10">
    <source>
        <dbReference type="Pfam" id="PF00155"/>
    </source>
</evidence>
<comment type="cofactor">
    <cofactor evidence="1">
        <name>pyridoxal 5'-phosphate</name>
        <dbReference type="ChEBI" id="CHEBI:597326"/>
    </cofactor>
</comment>
<reference evidence="11 12" key="2">
    <citation type="submission" date="2013-04" db="EMBL/GenBank/DDBJ databases">
        <title>The Genome Sequence of Bilophila wadsworthia 3_1_6.</title>
        <authorList>
            <consortium name="The Broad Institute Genomics Platform"/>
            <person name="Earl A."/>
            <person name="Ward D."/>
            <person name="Feldgarden M."/>
            <person name="Gevers D."/>
            <person name="Sibley C."/>
            <person name="Strauss J."/>
            <person name="Allen-Vercoe E."/>
            <person name="Walker B."/>
            <person name="Young S."/>
            <person name="Zeng Q."/>
            <person name="Gargeya S."/>
            <person name="Fitzgerald M."/>
            <person name="Haas B."/>
            <person name="Abouelleil A."/>
            <person name="Allen A.W."/>
            <person name="Alvarado L."/>
            <person name="Arachchi H.M."/>
            <person name="Berlin A.M."/>
            <person name="Chapman S.B."/>
            <person name="Gainer-Dewar J."/>
            <person name="Goldberg J."/>
            <person name="Griggs A."/>
            <person name="Gujja S."/>
            <person name="Hansen M."/>
            <person name="Howarth C."/>
            <person name="Imamovic A."/>
            <person name="Ireland A."/>
            <person name="Larimer J."/>
            <person name="McCowan C."/>
            <person name="Murphy C."/>
            <person name="Pearson M."/>
            <person name="Poon T.W."/>
            <person name="Priest M."/>
            <person name="Roberts A."/>
            <person name="Saif S."/>
            <person name="Shea T."/>
            <person name="Sisk P."/>
            <person name="Sykes S."/>
            <person name="Wortman J."/>
            <person name="Nusbaum C."/>
            <person name="Birren B."/>
        </authorList>
    </citation>
    <scope>NUCLEOTIDE SEQUENCE [LARGE SCALE GENOMIC DNA]</scope>
    <source>
        <strain evidence="11 12">3_1_6</strain>
    </source>
</reference>
<dbReference type="Pfam" id="PF00155">
    <property type="entry name" value="Aminotran_1_2"/>
    <property type="match status" value="1"/>
</dbReference>
<feature type="domain" description="Aminotransferase class I/classII large" evidence="10">
    <location>
        <begin position="36"/>
        <end position="405"/>
    </location>
</feature>
<gene>
    <name evidence="11" type="ORF">HMPREF0179_02500</name>
</gene>
<evidence type="ECO:0000256" key="5">
    <source>
        <dbReference type="ARBA" id="ARBA00022576"/>
    </source>
</evidence>
<comment type="caution">
    <text evidence="11">The sequence shown here is derived from an EMBL/GenBank/DDBJ whole genome shotgun (WGS) entry which is preliminary data.</text>
</comment>
<evidence type="ECO:0000256" key="1">
    <source>
        <dbReference type="ARBA" id="ARBA00001933"/>
    </source>
</evidence>
<dbReference type="SUPFAM" id="SSF53383">
    <property type="entry name" value="PLP-dependent transferases"/>
    <property type="match status" value="1"/>
</dbReference>
<proteinExistence type="inferred from homology"/>
<dbReference type="InterPro" id="IPR015422">
    <property type="entry name" value="PyrdxlP-dep_Trfase_small"/>
</dbReference>
<dbReference type="InterPro" id="IPR019942">
    <property type="entry name" value="DapL/ALD1"/>
</dbReference>
<dbReference type="PANTHER" id="PTHR43144">
    <property type="entry name" value="AMINOTRANSFERASE"/>
    <property type="match status" value="1"/>
</dbReference>
<dbReference type="Gene3D" id="3.40.640.10">
    <property type="entry name" value="Type I PLP-dependent aspartate aminotransferase-like (Major domain)"/>
    <property type="match status" value="1"/>
</dbReference>
<evidence type="ECO:0000256" key="3">
    <source>
        <dbReference type="ARBA" id="ARBA00013138"/>
    </source>
</evidence>
<evidence type="ECO:0000256" key="8">
    <source>
        <dbReference type="ARBA" id="ARBA00051934"/>
    </source>
</evidence>
<evidence type="ECO:0000313" key="11">
    <source>
        <dbReference type="EMBL" id="EFV43677.1"/>
    </source>
</evidence>
<dbReference type="EC" id="2.6.1.83" evidence="3 9"/>
<dbReference type="HAMAP" id="MF_01642">
    <property type="entry name" value="DapL_aminotrans_1"/>
    <property type="match status" value="1"/>
</dbReference>
<dbReference type="FunFam" id="3.40.640.10:FF:000099">
    <property type="entry name" value="LL-diaminopimelate aminotransferase, chloroplastic"/>
    <property type="match status" value="1"/>
</dbReference>
<dbReference type="HOGENOM" id="CLU_051433_0_0_7"/>
<keyword evidence="12" id="KW-1185">Reference proteome</keyword>
<dbReference type="GO" id="GO:0009089">
    <property type="term" value="P:lysine biosynthetic process via diaminopimelate"/>
    <property type="evidence" value="ECO:0007669"/>
    <property type="project" value="UniProtKB-UniPathway"/>
</dbReference>
<dbReference type="InterPro" id="IPR015424">
    <property type="entry name" value="PyrdxlP-dep_Trfase"/>
</dbReference>